<feature type="transmembrane region" description="Helical" evidence="1">
    <location>
        <begin position="222"/>
        <end position="255"/>
    </location>
</feature>
<evidence type="ECO:0000313" key="5">
    <source>
        <dbReference type="Proteomes" id="UP000215043"/>
    </source>
</evidence>
<feature type="transmembrane region" description="Helical" evidence="1">
    <location>
        <begin position="183"/>
        <end position="210"/>
    </location>
</feature>
<dbReference type="AlphaFoldDB" id="A0A099D878"/>
<gene>
    <name evidence="2" type="ORF">CDG81_10095</name>
    <name evidence="3" type="ORF">IL38_10095</name>
</gene>
<dbReference type="Proteomes" id="UP000029737">
    <property type="component" value="Unassembled WGS sequence"/>
</dbReference>
<feature type="transmembrane region" description="Helical" evidence="1">
    <location>
        <begin position="348"/>
        <end position="369"/>
    </location>
</feature>
<evidence type="ECO:0000256" key="1">
    <source>
        <dbReference type="SAM" id="Phobius"/>
    </source>
</evidence>
<accession>A0A099D878</accession>
<keyword evidence="4" id="KW-1185">Reference proteome</keyword>
<protein>
    <recommendedName>
        <fullName evidence="6">Integral membrane protein</fullName>
    </recommendedName>
</protein>
<feature type="transmembrane region" description="Helical" evidence="1">
    <location>
        <begin position="20"/>
        <end position="41"/>
    </location>
</feature>
<organism evidence="2 5">
    <name type="scientific">Actinopolyspora erythraea</name>
    <dbReference type="NCBI Taxonomy" id="414996"/>
    <lineage>
        <taxon>Bacteria</taxon>
        <taxon>Bacillati</taxon>
        <taxon>Actinomycetota</taxon>
        <taxon>Actinomycetes</taxon>
        <taxon>Actinopolysporales</taxon>
        <taxon>Actinopolysporaceae</taxon>
        <taxon>Actinopolyspora</taxon>
    </lineage>
</organism>
<reference evidence="3 4" key="1">
    <citation type="journal article" date="2014" name="PLoS ONE">
        <title>Identification and Characterization of a New Erythromycin Biosynthetic Gene Cluster in Actinopolyspora erythraea YIM90600, a Novel Erythronolide-Producing Halophilic Actinomycete Isolated from Salt Field.</title>
        <authorList>
            <person name="Chen D."/>
            <person name="Feng J."/>
            <person name="Huang L."/>
            <person name="Zhang Q."/>
            <person name="Wu J."/>
            <person name="Zhu X."/>
            <person name="Duan Y."/>
            <person name="Xu Z."/>
        </authorList>
    </citation>
    <scope>NUCLEOTIDE SEQUENCE [LARGE SCALE GENOMIC DNA]</scope>
    <source>
        <strain evidence="3 4">YIM90600</strain>
    </source>
</reference>
<feature type="transmembrane region" description="Helical" evidence="1">
    <location>
        <begin position="267"/>
        <end position="300"/>
    </location>
</feature>
<dbReference type="EMBL" id="CP022752">
    <property type="protein sequence ID" value="ASU78573.1"/>
    <property type="molecule type" value="Genomic_DNA"/>
</dbReference>
<evidence type="ECO:0000313" key="2">
    <source>
        <dbReference type="EMBL" id="ASU78573.1"/>
    </source>
</evidence>
<dbReference type="Proteomes" id="UP000215043">
    <property type="component" value="Chromosome"/>
</dbReference>
<proteinExistence type="predicted"/>
<feature type="transmembrane region" description="Helical" evidence="1">
    <location>
        <begin position="61"/>
        <end position="84"/>
    </location>
</feature>
<evidence type="ECO:0000313" key="4">
    <source>
        <dbReference type="Proteomes" id="UP000029737"/>
    </source>
</evidence>
<dbReference type="HOGENOM" id="CLU_052501_0_0_11"/>
<dbReference type="RefSeq" id="WP_094904586.1">
    <property type="nucleotide sequence ID" value="NZ_CP022752.1"/>
</dbReference>
<sequence length="454" mass="49113">MTELKQSPSAEHERRSWPALLSPLSDLLVFLAGALLVWRAWVVGERLLDRGVNIYLDLPPLFASWAPHTGPGTVPAILIALLVVIAGPTVASRMRWGPLLVVTYPVTLGWMFSLTMIEGWNFGVVTKLSNPKNYLAEIDRVETVSSMLRHFTERILLEPGSWAVHVSGHPPGALMVFVWLDRIGLGGGIAASVFCMLVGSTTVLAIATTLRALGEEHIARSVLPFGVLLPGMVWMGVSADAMFAGVTACGIALLAVGTSRGDRRGDLAALAGGLLLGFTLYLSYGLVLAGIFALVVLALTRRLRPTLFAIAGALVVVVLFTVHGFWWLEGYELVRIRYYQGIAATRPYSYFVWANLACVVLVAGPAVLAGLRRLAVAPRRLALGARLLTVAALLAIAAADLSGMSKAEVERIWLPFTMWLAVPCAVLPRGQHRWWLAAQAALALLINHLIITRW</sequence>
<evidence type="ECO:0000313" key="3">
    <source>
        <dbReference type="EMBL" id="KGI81575.1"/>
    </source>
</evidence>
<feature type="transmembrane region" description="Helical" evidence="1">
    <location>
        <begin position="434"/>
        <end position="451"/>
    </location>
</feature>
<reference evidence="2 5" key="2">
    <citation type="submission" date="2017-08" db="EMBL/GenBank/DDBJ databases">
        <title>The complete genome sequence of moderately halophilic actinomycete Actinopolyspora erythraea YIM 90600, the producer of novel erythromycin, novel actinopolysporins A-C and tubercidin.</title>
        <authorList>
            <person name="Yin M."/>
            <person name="Tang S."/>
        </authorList>
    </citation>
    <scope>NUCLEOTIDE SEQUENCE [LARGE SCALE GENOMIC DNA]</scope>
    <source>
        <strain evidence="2 5">YIM 90600</strain>
    </source>
</reference>
<feature type="transmembrane region" description="Helical" evidence="1">
    <location>
        <begin position="381"/>
        <end position="399"/>
    </location>
</feature>
<keyword evidence="1" id="KW-0472">Membrane</keyword>
<feature type="transmembrane region" description="Helical" evidence="1">
    <location>
        <begin position="307"/>
        <end position="328"/>
    </location>
</feature>
<evidence type="ECO:0008006" key="6">
    <source>
        <dbReference type="Google" id="ProtNLM"/>
    </source>
</evidence>
<dbReference type="KEGG" id="aey:CDG81_10095"/>
<dbReference type="OrthoDB" id="5242248at2"/>
<dbReference type="eggNOG" id="ENOG502Z9Y5">
    <property type="taxonomic scope" value="Bacteria"/>
</dbReference>
<name>A0A099D878_9ACTN</name>
<keyword evidence="1" id="KW-0812">Transmembrane</keyword>
<dbReference type="EMBL" id="JPMV01000017">
    <property type="protein sequence ID" value="KGI81575.1"/>
    <property type="molecule type" value="Genomic_DNA"/>
</dbReference>
<keyword evidence="1" id="KW-1133">Transmembrane helix</keyword>
<feature type="transmembrane region" description="Helical" evidence="1">
    <location>
        <begin position="96"/>
        <end position="117"/>
    </location>
</feature>